<evidence type="ECO:0000256" key="1">
    <source>
        <dbReference type="SAM" id="MobiDB-lite"/>
    </source>
</evidence>
<organism evidence="2 3">
    <name type="scientific">Escallonia herrerae</name>
    <dbReference type="NCBI Taxonomy" id="1293975"/>
    <lineage>
        <taxon>Eukaryota</taxon>
        <taxon>Viridiplantae</taxon>
        <taxon>Streptophyta</taxon>
        <taxon>Embryophyta</taxon>
        <taxon>Tracheophyta</taxon>
        <taxon>Spermatophyta</taxon>
        <taxon>Magnoliopsida</taxon>
        <taxon>eudicotyledons</taxon>
        <taxon>Gunneridae</taxon>
        <taxon>Pentapetalae</taxon>
        <taxon>asterids</taxon>
        <taxon>campanulids</taxon>
        <taxon>Escalloniales</taxon>
        <taxon>Escalloniaceae</taxon>
        <taxon>Escallonia</taxon>
    </lineage>
</organism>
<dbReference type="EMBL" id="JAVXUP010000055">
    <property type="protein sequence ID" value="KAK3040401.1"/>
    <property type="molecule type" value="Genomic_DNA"/>
</dbReference>
<feature type="compositionally biased region" description="Polar residues" evidence="1">
    <location>
        <begin position="22"/>
        <end position="38"/>
    </location>
</feature>
<comment type="caution">
    <text evidence="2">The sequence shown here is derived from an EMBL/GenBank/DDBJ whole genome shotgun (WGS) entry which is preliminary data.</text>
</comment>
<feature type="region of interest" description="Disordered" evidence="1">
    <location>
        <begin position="122"/>
        <end position="154"/>
    </location>
</feature>
<protein>
    <submittedName>
        <fullName evidence="2">Uncharacterized protein</fullName>
    </submittedName>
</protein>
<name>A0AA88X5P9_9ASTE</name>
<accession>A0AA88X5P9</accession>
<evidence type="ECO:0000313" key="3">
    <source>
        <dbReference type="Proteomes" id="UP001188597"/>
    </source>
</evidence>
<reference evidence="2" key="1">
    <citation type="submission" date="2022-12" db="EMBL/GenBank/DDBJ databases">
        <title>Draft genome assemblies for two species of Escallonia (Escalloniales).</title>
        <authorList>
            <person name="Chanderbali A."/>
            <person name="Dervinis C."/>
            <person name="Anghel I."/>
            <person name="Soltis D."/>
            <person name="Soltis P."/>
            <person name="Zapata F."/>
        </authorList>
    </citation>
    <scope>NUCLEOTIDE SEQUENCE</scope>
    <source>
        <strain evidence="2">UCBG64.0493</strain>
        <tissue evidence="2">Leaf</tissue>
    </source>
</reference>
<dbReference type="AlphaFoldDB" id="A0AA88X5P9"/>
<proteinExistence type="predicted"/>
<sequence>MKMLSNNEVVVMISNAEESSKSGKQSEASISSETPDSVSYSFSNYLKVEPPIAQIPELRKRMSSTVEITKLSPSKVPEESLGRRSSFARSANSKSKSRLVEPSYHSSWKLDDDNTRTVELSSPYVKSPSIASPSSKVRASTPKDNASTAPITPKTPLMASLRMGGEDADEVYIDEEDLLQFLHPEEVHNVLQMFAGEVETGKIKKASFCNWVVSSFPFPFSSFSNFKNEGSRLGNSVIAIFPYFTFSSSV</sequence>
<evidence type="ECO:0000313" key="2">
    <source>
        <dbReference type="EMBL" id="KAK3040401.1"/>
    </source>
</evidence>
<feature type="region of interest" description="Disordered" evidence="1">
    <location>
        <begin position="15"/>
        <end position="38"/>
    </location>
</feature>
<feature type="region of interest" description="Disordered" evidence="1">
    <location>
        <begin position="71"/>
        <end position="103"/>
    </location>
</feature>
<gene>
    <name evidence="2" type="ORF">RJ639_026806</name>
</gene>
<feature type="compositionally biased region" description="Polar residues" evidence="1">
    <location>
        <begin position="129"/>
        <end position="150"/>
    </location>
</feature>
<keyword evidence="3" id="KW-1185">Reference proteome</keyword>
<dbReference type="Proteomes" id="UP001188597">
    <property type="component" value="Unassembled WGS sequence"/>
</dbReference>